<name>A0A2G9HWQ9_9LAMI</name>
<evidence type="ECO:0000313" key="2">
    <source>
        <dbReference type="Proteomes" id="UP000231279"/>
    </source>
</evidence>
<organism evidence="1 2">
    <name type="scientific">Handroanthus impetiginosus</name>
    <dbReference type="NCBI Taxonomy" id="429701"/>
    <lineage>
        <taxon>Eukaryota</taxon>
        <taxon>Viridiplantae</taxon>
        <taxon>Streptophyta</taxon>
        <taxon>Embryophyta</taxon>
        <taxon>Tracheophyta</taxon>
        <taxon>Spermatophyta</taxon>
        <taxon>Magnoliopsida</taxon>
        <taxon>eudicotyledons</taxon>
        <taxon>Gunneridae</taxon>
        <taxon>Pentapetalae</taxon>
        <taxon>asterids</taxon>
        <taxon>lamiids</taxon>
        <taxon>Lamiales</taxon>
        <taxon>Bignoniaceae</taxon>
        <taxon>Crescentiina</taxon>
        <taxon>Tabebuia alliance</taxon>
        <taxon>Handroanthus</taxon>
    </lineage>
</organism>
<protein>
    <submittedName>
        <fullName evidence="1">Uncharacterized protein</fullName>
    </submittedName>
</protein>
<reference evidence="2" key="1">
    <citation type="journal article" date="2018" name="Gigascience">
        <title>Genome assembly of the Pink Ipe (Handroanthus impetiginosus, Bignoniaceae), a highly valued, ecologically keystone Neotropical timber forest tree.</title>
        <authorList>
            <person name="Silva-Junior O.B."/>
            <person name="Grattapaglia D."/>
            <person name="Novaes E."/>
            <person name="Collevatti R.G."/>
        </authorList>
    </citation>
    <scope>NUCLEOTIDE SEQUENCE [LARGE SCALE GENOMIC DNA]</scope>
    <source>
        <strain evidence="2">cv. UFG-1</strain>
    </source>
</reference>
<sequence length="90" mass="10531">MIGGSRRRGATIFGITREIQGWYFNFLSFDKLFACPAPYVERKSQATPNCHRSQTSQLKDEDETLFSKIFSGICKYWIEYVWLCGKIKQH</sequence>
<dbReference type="EMBL" id="NKXS01000890">
    <property type="protein sequence ID" value="PIN21760.1"/>
    <property type="molecule type" value="Genomic_DNA"/>
</dbReference>
<keyword evidence="2" id="KW-1185">Reference proteome</keyword>
<dbReference type="AlphaFoldDB" id="A0A2G9HWQ9"/>
<dbReference type="Proteomes" id="UP000231279">
    <property type="component" value="Unassembled WGS sequence"/>
</dbReference>
<gene>
    <name evidence="1" type="ORF">CDL12_05530</name>
</gene>
<accession>A0A2G9HWQ9</accession>
<evidence type="ECO:0000313" key="1">
    <source>
        <dbReference type="EMBL" id="PIN21760.1"/>
    </source>
</evidence>
<proteinExistence type="predicted"/>
<comment type="caution">
    <text evidence="1">The sequence shown here is derived from an EMBL/GenBank/DDBJ whole genome shotgun (WGS) entry which is preliminary data.</text>
</comment>